<organism evidence="2">
    <name type="scientific">Schlesneria paludicola</name>
    <dbReference type="NCBI Taxonomy" id="360056"/>
    <lineage>
        <taxon>Bacteria</taxon>
        <taxon>Pseudomonadati</taxon>
        <taxon>Planctomycetota</taxon>
        <taxon>Planctomycetia</taxon>
        <taxon>Planctomycetales</taxon>
        <taxon>Planctomycetaceae</taxon>
        <taxon>Schlesneria</taxon>
    </lineage>
</organism>
<dbReference type="SUPFAM" id="SSF81606">
    <property type="entry name" value="PP2C-like"/>
    <property type="match status" value="1"/>
</dbReference>
<accession>A0A7C4LIP7</accession>
<dbReference type="EMBL" id="DSVQ01000002">
    <property type="protein sequence ID" value="HGT37773.1"/>
    <property type="molecule type" value="Genomic_DNA"/>
</dbReference>
<dbReference type="Gene3D" id="3.60.40.10">
    <property type="entry name" value="PPM-type phosphatase domain"/>
    <property type="match status" value="1"/>
</dbReference>
<dbReference type="InterPro" id="IPR001932">
    <property type="entry name" value="PPM-type_phosphatase-like_dom"/>
</dbReference>
<sequence>MLHNSSAAPASTFQCRTRYLLLPKYGHLDSEFEDALAENSAEGRFAVADGATEAICSDIWARLLASALVKQPLPDADEWERWLAEQRGAWLEAVRGLPLDLFAEMKLAEGAAAAVLALQIEPHGGWKALSVGDSCLFQVRGEELVGAFPKTSSKQFDNRPPLVRTAAVNPALPNVARGDWQSGDNLVLMTDALSQWFLQEYEQSQPLRTTLEDLLAVAADRAALEQKINRLRDSALLRNDDIVLVAVDVWGDERLRP</sequence>
<evidence type="ECO:0000259" key="1">
    <source>
        <dbReference type="Pfam" id="PF13672"/>
    </source>
</evidence>
<comment type="caution">
    <text evidence="2">The sequence shown here is derived from an EMBL/GenBank/DDBJ whole genome shotgun (WGS) entry which is preliminary data.</text>
</comment>
<evidence type="ECO:0000313" key="2">
    <source>
        <dbReference type="EMBL" id="HGT37773.1"/>
    </source>
</evidence>
<name>A0A7C4LIP7_9PLAN</name>
<gene>
    <name evidence="2" type="ORF">ENS64_00665</name>
</gene>
<dbReference type="InterPro" id="IPR036457">
    <property type="entry name" value="PPM-type-like_dom_sf"/>
</dbReference>
<dbReference type="AlphaFoldDB" id="A0A7C4LIP7"/>
<feature type="domain" description="PPM-type phosphatase" evidence="1">
    <location>
        <begin position="33"/>
        <end position="225"/>
    </location>
</feature>
<dbReference type="Pfam" id="PF13672">
    <property type="entry name" value="PP2C_2"/>
    <property type="match status" value="1"/>
</dbReference>
<protein>
    <recommendedName>
        <fullName evidence="1">PPM-type phosphatase domain-containing protein</fullName>
    </recommendedName>
</protein>
<proteinExistence type="predicted"/>
<reference evidence="2" key="1">
    <citation type="journal article" date="2020" name="mSystems">
        <title>Genome- and Community-Level Interaction Insights into Carbon Utilization and Element Cycling Functions of Hydrothermarchaeota in Hydrothermal Sediment.</title>
        <authorList>
            <person name="Zhou Z."/>
            <person name="Liu Y."/>
            <person name="Xu W."/>
            <person name="Pan J."/>
            <person name="Luo Z.H."/>
            <person name="Li M."/>
        </authorList>
    </citation>
    <scope>NUCLEOTIDE SEQUENCE [LARGE SCALE GENOMIC DNA]</scope>
    <source>
        <strain evidence="2">SpSt-508</strain>
    </source>
</reference>